<name>A0A9W7D9H6_9STRA</name>
<dbReference type="Proteomes" id="UP001165121">
    <property type="component" value="Unassembled WGS sequence"/>
</dbReference>
<dbReference type="InterPro" id="IPR043502">
    <property type="entry name" value="DNA/RNA_pol_sf"/>
</dbReference>
<comment type="caution">
    <text evidence="2">The sequence shown here is derived from an EMBL/GenBank/DDBJ whole genome shotgun (WGS) entry which is preliminary data.</text>
</comment>
<dbReference type="SUPFAM" id="SSF56672">
    <property type="entry name" value="DNA/RNA polymerases"/>
    <property type="match status" value="1"/>
</dbReference>
<protein>
    <submittedName>
        <fullName evidence="2">Unnamed protein product</fullName>
    </submittedName>
</protein>
<accession>A0A9W7D9H6</accession>
<reference evidence="2" key="1">
    <citation type="submission" date="2023-04" db="EMBL/GenBank/DDBJ databases">
        <title>Phytophthora fragariaefolia NBRC 109709.</title>
        <authorList>
            <person name="Ichikawa N."/>
            <person name="Sato H."/>
            <person name="Tonouchi N."/>
        </authorList>
    </citation>
    <scope>NUCLEOTIDE SEQUENCE</scope>
    <source>
        <strain evidence="2">NBRC 109709</strain>
    </source>
</reference>
<dbReference type="AlphaFoldDB" id="A0A9W7D9H6"/>
<feature type="region of interest" description="Disordered" evidence="1">
    <location>
        <begin position="75"/>
        <end position="112"/>
    </location>
</feature>
<keyword evidence="3" id="KW-1185">Reference proteome</keyword>
<dbReference type="EMBL" id="BSXT01013632">
    <property type="protein sequence ID" value="GMF88823.1"/>
    <property type="molecule type" value="Genomic_DNA"/>
</dbReference>
<evidence type="ECO:0000313" key="3">
    <source>
        <dbReference type="Proteomes" id="UP001165121"/>
    </source>
</evidence>
<proteinExistence type="predicted"/>
<sequence>MTVPTKTVQLTVYMQDFQPYTNDFLVIDVPEGQNLLLGMPWLKATNPDIDWVNERVQPRARENSTALEIPFGKKTKTKTRAVKTPHKPSWPAELLGGQSHPVSPQKKKKDENNYFKHGFLSTKSGNTNGKSKKVANIEEYCGSPVHPVLVKHKDVFQQKLPSRLPPLEHGEHGMQVDTKEAVFRKQWRQSPEQEEIIMDWTREMQKAGLIRLSKSPHGAPTFCVKKPAG</sequence>
<evidence type="ECO:0000256" key="1">
    <source>
        <dbReference type="SAM" id="MobiDB-lite"/>
    </source>
</evidence>
<gene>
    <name evidence="2" type="ORF">Pfra01_002892500</name>
</gene>
<dbReference type="OrthoDB" id="128646at2759"/>
<evidence type="ECO:0000313" key="2">
    <source>
        <dbReference type="EMBL" id="GMF88823.1"/>
    </source>
</evidence>
<dbReference type="Gene3D" id="3.10.10.10">
    <property type="entry name" value="HIV Type 1 Reverse Transcriptase, subunit A, domain 1"/>
    <property type="match status" value="1"/>
</dbReference>
<dbReference type="InterPro" id="IPR021109">
    <property type="entry name" value="Peptidase_aspartic_dom_sf"/>
</dbReference>
<feature type="compositionally biased region" description="Basic residues" evidence="1">
    <location>
        <begin position="75"/>
        <end position="86"/>
    </location>
</feature>
<organism evidence="2 3">
    <name type="scientific">Phytophthora fragariaefolia</name>
    <dbReference type="NCBI Taxonomy" id="1490495"/>
    <lineage>
        <taxon>Eukaryota</taxon>
        <taxon>Sar</taxon>
        <taxon>Stramenopiles</taxon>
        <taxon>Oomycota</taxon>
        <taxon>Peronosporomycetes</taxon>
        <taxon>Peronosporales</taxon>
        <taxon>Peronosporaceae</taxon>
        <taxon>Phytophthora</taxon>
    </lineage>
</organism>
<dbReference type="Gene3D" id="2.40.70.10">
    <property type="entry name" value="Acid Proteases"/>
    <property type="match status" value="1"/>
</dbReference>